<dbReference type="Pfam" id="PF01553">
    <property type="entry name" value="Acyltransferase"/>
    <property type="match status" value="1"/>
</dbReference>
<dbReference type="OrthoDB" id="9796839at2"/>
<evidence type="ECO:0000256" key="2">
    <source>
        <dbReference type="ARBA" id="ARBA00023315"/>
    </source>
</evidence>
<dbReference type="GO" id="GO:0003841">
    <property type="term" value="F:1-acylglycerol-3-phosphate O-acyltransferase activity"/>
    <property type="evidence" value="ECO:0007669"/>
    <property type="project" value="TreeGrafter"/>
</dbReference>
<dbReference type="GO" id="GO:0006654">
    <property type="term" value="P:phosphatidic acid biosynthetic process"/>
    <property type="evidence" value="ECO:0007669"/>
    <property type="project" value="TreeGrafter"/>
</dbReference>
<dbReference type="STRING" id="185761.SAMN05660282_00920"/>
<feature type="domain" description="Phospholipid/glycerol acyltransferase" evidence="3">
    <location>
        <begin position="29"/>
        <end position="141"/>
    </location>
</feature>
<dbReference type="PANTHER" id="PTHR10434">
    <property type="entry name" value="1-ACYL-SN-GLYCEROL-3-PHOSPHATE ACYLTRANSFERASE"/>
    <property type="match status" value="1"/>
</dbReference>
<dbReference type="SMART" id="SM00563">
    <property type="entry name" value="PlsC"/>
    <property type="match status" value="1"/>
</dbReference>
<evidence type="ECO:0000313" key="5">
    <source>
        <dbReference type="Proteomes" id="UP000199065"/>
    </source>
</evidence>
<reference evidence="4 5" key="1">
    <citation type="submission" date="2016-10" db="EMBL/GenBank/DDBJ databases">
        <authorList>
            <person name="de Groot N.N."/>
        </authorList>
    </citation>
    <scope>NUCLEOTIDE SEQUENCE [LARGE SCALE GENOMIC DNA]</scope>
    <source>
        <strain>J11</strain>
        <strain evidence="5">PG 39</strain>
    </source>
</reference>
<proteinExistence type="predicted"/>
<keyword evidence="2 4" id="KW-0012">Acyltransferase</keyword>
<evidence type="ECO:0000313" key="4">
    <source>
        <dbReference type="EMBL" id="SFG44559.1"/>
    </source>
</evidence>
<name>A0A1I2RYE8_9CORY</name>
<keyword evidence="1 4" id="KW-0808">Transferase</keyword>
<dbReference type="AlphaFoldDB" id="A0A1I2RYE8"/>
<dbReference type="SUPFAM" id="SSF69593">
    <property type="entry name" value="Glycerol-3-phosphate (1)-acyltransferase"/>
    <property type="match status" value="1"/>
</dbReference>
<accession>A0A1I2RYE8</accession>
<evidence type="ECO:0000256" key="1">
    <source>
        <dbReference type="ARBA" id="ARBA00022679"/>
    </source>
</evidence>
<dbReference type="EMBL" id="FOPJ01000004">
    <property type="protein sequence ID" value="SFG44559.1"/>
    <property type="molecule type" value="Genomic_DNA"/>
</dbReference>
<organism evidence="4 5">
    <name type="scientific">Corynebacterium spheniscorum</name>
    <dbReference type="NCBI Taxonomy" id="185761"/>
    <lineage>
        <taxon>Bacteria</taxon>
        <taxon>Bacillati</taxon>
        <taxon>Actinomycetota</taxon>
        <taxon>Actinomycetes</taxon>
        <taxon>Mycobacteriales</taxon>
        <taxon>Corynebacteriaceae</taxon>
        <taxon>Corynebacterium</taxon>
    </lineage>
</organism>
<gene>
    <name evidence="4" type="ORF">SAMN05660282_00920</name>
</gene>
<protein>
    <submittedName>
        <fullName evidence="4">Acyltransferase</fullName>
    </submittedName>
</protein>
<sequence>MIRKLLARAFWRFSKWKLDTLPAPKRPSVFIGAPHTSNWDFILMLALVWEMGIDVRWLGKKEIFKGPFGLLFKALGGIPVDRKNPGHLVEDLIAQVKQGEMFGLVIAPDGTRSGNTHWKSGFYRIAQEANLPVCMAYIDRDTLTTGLGPSIDLSGDSKADMDKIREFYADKSGFYPERKVTPRLRHEGKELETPED</sequence>
<dbReference type="RefSeq" id="WP_092284895.1">
    <property type="nucleotide sequence ID" value="NZ_FOPJ01000004.1"/>
</dbReference>
<evidence type="ECO:0000259" key="3">
    <source>
        <dbReference type="SMART" id="SM00563"/>
    </source>
</evidence>
<dbReference type="InterPro" id="IPR002123">
    <property type="entry name" value="Plipid/glycerol_acylTrfase"/>
</dbReference>
<dbReference type="PANTHER" id="PTHR10434:SF9">
    <property type="entry name" value="PHOSPHOLIPID_GLYCEROL ACYLTRANSFERASE DOMAIN-CONTAINING PROTEIN"/>
    <property type="match status" value="1"/>
</dbReference>
<keyword evidence="5" id="KW-1185">Reference proteome</keyword>
<dbReference type="Proteomes" id="UP000199065">
    <property type="component" value="Unassembled WGS sequence"/>
</dbReference>